<dbReference type="AlphaFoldDB" id="A0AAV5SDP2"/>
<comment type="caution">
    <text evidence="1">The sequence shown here is derived from an EMBL/GenBank/DDBJ whole genome shotgun (WGS) entry which is preliminary data.</text>
</comment>
<evidence type="ECO:0008006" key="3">
    <source>
        <dbReference type="Google" id="ProtNLM"/>
    </source>
</evidence>
<dbReference type="Proteomes" id="UP001432027">
    <property type="component" value="Unassembled WGS sequence"/>
</dbReference>
<reference evidence="1" key="1">
    <citation type="submission" date="2023-10" db="EMBL/GenBank/DDBJ databases">
        <title>Genome assembly of Pristionchus species.</title>
        <authorList>
            <person name="Yoshida K."/>
            <person name="Sommer R.J."/>
        </authorList>
    </citation>
    <scope>NUCLEOTIDE SEQUENCE</scope>
    <source>
        <strain evidence="1">RS0144</strain>
    </source>
</reference>
<evidence type="ECO:0000313" key="2">
    <source>
        <dbReference type="Proteomes" id="UP001432027"/>
    </source>
</evidence>
<evidence type="ECO:0000313" key="1">
    <source>
        <dbReference type="EMBL" id="GMS81491.1"/>
    </source>
</evidence>
<dbReference type="EMBL" id="BTSX01000001">
    <property type="protein sequence ID" value="GMS81491.1"/>
    <property type="molecule type" value="Genomic_DNA"/>
</dbReference>
<proteinExistence type="predicted"/>
<feature type="non-terminal residue" evidence="1">
    <location>
        <position position="1"/>
    </location>
</feature>
<keyword evidence="2" id="KW-1185">Reference proteome</keyword>
<name>A0AAV5SDP2_9BILA</name>
<accession>A0AAV5SDP2</accession>
<organism evidence="1 2">
    <name type="scientific">Pristionchus entomophagus</name>
    <dbReference type="NCBI Taxonomy" id="358040"/>
    <lineage>
        <taxon>Eukaryota</taxon>
        <taxon>Metazoa</taxon>
        <taxon>Ecdysozoa</taxon>
        <taxon>Nematoda</taxon>
        <taxon>Chromadorea</taxon>
        <taxon>Rhabditida</taxon>
        <taxon>Rhabditina</taxon>
        <taxon>Diplogasteromorpha</taxon>
        <taxon>Diplogasteroidea</taxon>
        <taxon>Neodiplogasteridae</taxon>
        <taxon>Pristionchus</taxon>
    </lineage>
</organism>
<sequence length="318" mass="37333">VAESDDEEKKEIDMKMSLNPVVPQIENLTLDEECRDYFPILALPKELKEHVFSFLSLQDRLKARVNKSLAEIEAHSKYHVDVLCIGEKCCVRSPFCFSREGYPSAQFIALLESESYSTDFMRRIAHNASIGSLRIRLNGSSEFHREVFNLIKEIDIRYLGIYFANKDLGKEMMVEPFVLDLARFCTKMKSQIETVTAETIHEVYKIMIDGSTKLRYFVLLGSFDSEKCRKFFQFIGITYRDETLFSNRDVEVYETESSRYEEIWHIFDGHLEMNVSSCTFDDSYSGLYFSRFYLIRHDTQDSLEERKKGMERIEIDHE</sequence>
<gene>
    <name evidence="1" type="ORF">PENTCL1PPCAC_3666</name>
</gene>
<protein>
    <recommendedName>
        <fullName evidence="3">F-box domain-containing protein</fullName>
    </recommendedName>
</protein>